<proteinExistence type="predicted"/>
<dbReference type="PATRIC" id="fig|344882.3.peg.2133"/>
<comment type="caution">
    <text evidence="1">The sequence shown here is derived from an EMBL/GenBank/DDBJ whole genome shotgun (WGS) entry which is preliminary data.</text>
</comment>
<dbReference type="OrthoDB" id="6001031at2"/>
<sequence length="126" mass="14066">MSEEFKWSPLNPGYPGQEVLYKLGISPVARLIDRIGGMWFALLDYPLPDTKQVRDCTSYEAGRRGVELWAARYADRLRTEIADQHEAWLKSQPWRPGARIRVGASEVTAGLGAAEGTLTFPSDEQG</sequence>
<gene>
    <name evidence="1" type="ORF">ABB29_04025</name>
</gene>
<dbReference type="EMBL" id="LDJL01000004">
    <property type="protein sequence ID" value="KRG71001.1"/>
    <property type="molecule type" value="Genomic_DNA"/>
</dbReference>
<evidence type="ECO:0000313" key="1">
    <source>
        <dbReference type="EMBL" id="KRG71001.1"/>
    </source>
</evidence>
<organism evidence="1 2">
    <name type="scientific">Pseudoxanthomonas dokdonensis</name>
    <dbReference type="NCBI Taxonomy" id="344882"/>
    <lineage>
        <taxon>Bacteria</taxon>
        <taxon>Pseudomonadati</taxon>
        <taxon>Pseudomonadota</taxon>
        <taxon>Gammaproteobacteria</taxon>
        <taxon>Lysobacterales</taxon>
        <taxon>Lysobacteraceae</taxon>
        <taxon>Pseudoxanthomonas</taxon>
    </lineage>
</organism>
<dbReference type="Proteomes" id="UP000052052">
    <property type="component" value="Unassembled WGS sequence"/>
</dbReference>
<keyword evidence="2" id="KW-1185">Reference proteome</keyword>
<evidence type="ECO:0000313" key="2">
    <source>
        <dbReference type="Proteomes" id="UP000052052"/>
    </source>
</evidence>
<protein>
    <submittedName>
        <fullName evidence="1">Uncharacterized protein</fullName>
    </submittedName>
</protein>
<accession>A0A0R0CLT8</accession>
<dbReference type="RefSeq" id="WP_057657326.1">
    <property type="nucleotide sequence ID" value="NZ_LDJL01000004.1"/>
</dbReference>
<name>A0A0R0CLT8_9GAMM</name>
<reference evidence="1 2" key="1">
    <citation type="submission" date="2015-05" db="EMBL/GenBank/DDBJ databases">
        <title>Genome sequencing and analysis of members of genus Stenotrophomonas.</title>
        <authorList>
            <person name="Patil P.P."/>
            <person name="Midha S."/>
            <person name="Patil P.B."/>
        </authorList>
    </citation>
    <scope>NUCLEOTIDE SEQUENCE [LARGE SCALE GENOMIC DNA]</scope>
    <source>
        <strain evidence="1 2">DSM 21858</strain>
    </source>
</reference>
<dbReference type="AlphaFoldDB" id="A0A0R0CLT8"/>